<protein>
    <submittedName>
        <fullName evidence="1">Uncharacterized protein</fullName>
    </submittedName>
</protein>
<reference evidence="1 2" key="2">
    <citation type="journal article" date="2022" name="Mol. Ecol. Resour.">
        <title>The genomes of chicory, endive, great burdock and yacon provide insights into Asteraceae paleo-polyploidization history and plant inulin production.</title>
        <authorList>
            <person name="Fan W."/>
            <person name="Wang S."/>
            <person name="Wang H."/>
            <person name="Wang A."/>
            <person name="Jiang F."/>
            <person name="Liu H."/>
            <person name="Zhao H."/>
            <person name="Xu D."/>
            <person name="Zhang Y."/>
        </authorList>
    </citation>
    <scope>NUCLEOTIDE SEQUENCE [LARGE SCALE GENOMIC DNA]</scope>
    <source>
        <strain evidence="2">cv. Punajuju</strain>
        <tissue evidence="1">Leaves</tissue>
    </source>
</reference>
<sequence length="125" mass="14136">MASQDFSSWKQENAAGREQNADGIEENAAKGLSCILKKKMEENAANGEENAEDESKTQGRKKEEENAGEESKTQLASLDCDGVIFVLIIKFRQFTSTYVRNFIYIIFISRTRKHESSKLKLNLIP</sequence>
<comment type="caution">
    <text evidence="1">The sequence shown here is derived from an EMBL/GenBank/DDBJ whole genome shotgun (WGS) entry which is preliminary data.</text>
</comment>
<keyword evidence="2" id="KW-1185">Reference proteome</keyword>
<proteinExistence type="predicted"/>
<evidence type="ECO:0000313" key="2">
    <source>
        <dbReference type="Proteomes" id="UP001055811"/>
    </source>
</evidence>
<evidence type="ECO:0000313" key="1">
    <source>
        <dbReference type="EMBL" id="KAI3710277.1"/>
    </source>
</evidence>
<dbReference type="Proteomes" id="UP001055811">
    <property type="component" value="Linkage Group LG07"/>
</dbReference>
<name>A0ACB9AK86_CICIN</name>
<dbReference type="EMBL" id="CM042015">
    <property type="protein sequence ID" value="KAI3710277.1"/>
    <property type="molecule type" value="Genomic_DNA"/>
</dbReference>
<reference evidence="2" key="1">
    <citation type="journal article" date="2022" name="Mol. Ecol. Resour.">
        <title>The genomes of chicory, endive, great burdock and yacon provide insights into Asteraceae palaeo-polyploidization history and plant inulin production.</title>
        <authorList>
            <person name="Fan W."/>
            <person name="Wang S."/>
            <person name="Wang H."/>
            <person name="Wang A."/>
            <person name="Jiang F."/>
            <person name="Liu H."/>
            <person name="Zhao H."/>
            <person name="Xu D."/>
            <person name="Zhang Y."/>
        </authorList>
    </citation>
    <scope>NUCLEOTIDE SEQUENCE [LARGE SCALE GENOMIC DNA]</scope>
    <source>
        <strain evidence="2">cv. Punajuju</strain>
    </source>
</reference>
<accession>A0ACB9AK86</accession>
<gene>
    <name evidence="1" type="ORF">L2E82_40055</name>
</gene>
<organism evidence="1 2">
    <name type="scientific">Cichorium intybus</name>
    <name type="common">Chicory</name>
    <dbReference type="NCBI Taxonomy" id="13427"/>
    <lineage>
        <taxon>Eukaryota</taxon>
        <taxon>Viridiplantae</taxon>
        <taxon>Streptophyta</taxon>
        <taxon>Embryophyta</taxon>
        <taxon>Tracheophyta</taxon>
        <taxon>Spermatophyta</taxon>
        <taxon>Magnoliopsida</taxon>
        <taxon>eudicotyledons</taxon>
        <taxon>Gunneridae</taxon>
        <taxon>Pentapetalae</taxon>
        <taxon>asterids</taxon>
        <taxon>campanulids</taxon>
        <taxon>Asterales</taxon>
        <taxon>Asteraceae</taxon>
        <taxon>Cichorioideae</taxon>
        <taxon>Cichorieae</taxon>
        <taxon>Cichoriinae</taxon>
        <taxon>Cichorium</taxon>
    </lineage>
</organism>